<evidence type="ECO:0000259" key="5">
    <source>
        <dbReference type="Pfam" id="PF04101"/>
    </source>
</evidence>
<keyword evidence="3" id="KW-0328">Glycosyltransferase</keyword>
<evidence type="ECO:0000256" key="3">
    <source>
        <dbReference type="ARBA" id="ARBA00022676"/>
    </source>
</evidence>
<dbReference type="InterPro" id="IPR007235">
    <property type="entry name" value="Glyco_trans_28_C"/>
</dbReference>
<feature type="domain" description="Diacylglycerol glucosyltransferase N-terminal" evidence="6">
    <location>
        <begin position="14"/>
        <end position="179"/>
    </location>
</feature>
<dbReference type="OrthoDB" id="9815663at2"/>
<evidence type="ECO:0000313" key="7">
    <source>
        <dbReference type="EMBL" id="KNY29825.1"/>
    </source>
</evidence>
<dbReference type="eggNOG" id="COG0707">
    <property type="taxonomic scope" value="Bacteria"/>
</dbReference>
<dbReference type="Pfam" id="PF06925">
    <property type="entry name" value="MGDG_synth"/>
    <property type="match status" value="1"/>
</dbReference>
<dbReference type="InterPro" id="IPR050519">
    <property type="entry name" value="Glycosyltransf_28_UgtP"/>
</dbReference>
<dbReference type="STRING" id="398512.Bccel_5102"/>
<dbReference type="PANTHER" id="PTHR43025">
    <property type="entry name" value="MONOGALACTOSYLDIACYLGLYCEROL SYNTHASE"/>
    <property type="match status" value="1"/>
</dbReference>
<comment type="similarity">
    <text evidence="2">Belongs to the glycosyltransferase 28 family.</text>
</comment>
<dbReference type="GO" id="GO:0009247">
    <property type="term" value="P:glycolipid biosynthetic process"/>
    <property type="evidence" value="ECO:0007669"/>
    <property type="project" value="InterPro"/>
</dbReference>
<dbReference type="SUPFAM" id="SSF53756">
    <property type="entry name" value="UDP-Glycosyltransferase/glycogen phosphorylase"/>
    <property type="match status" value="1"/>
</dbReference>
<dbReference type="GO" id="GO:0016758">
    <property type="term" value="F:hexosyltransferase activity"/>
    <property type="evidence" value="ECO:0007669"/>
    <property type="project" value="InterPro"/>
</dbReference>
<evidence type="ECO:0000256" key="1">
    <source>
        <dbReference type="ARBA" id="ARBA00004370"/>
    </source>
</evidence>
<dbReference type="Proteomes" id="UP000036923">
    <property type="component" value="Unassembled WGS sequence"/>
</dbReference>
<name>A0A0L6JW40_9FIRM</name>
<protein>
    <submittedName>
        <fullName evidence="7">Monogalactosyldiacylglycerol synthase</fullName>
    </submittedName>
</protein>
<keyword evidence="8" id="KW-1185">Reference proteome</keyword>
<dbReference type="RefSeq" id="WP_050753812.1">
    <property type="nucleotide sequence ID" value="NZ_JQKC01000021.1"/>
</dbReference>
<dbReference type="Pfam" id="PF04101">
    <property type="entry name" value="Glyco_tran_28_C"/>
    <property type="match status" value="1"/>
</dbReference>
<comment type="subcellular location">
    <subcellularLocation>
        <location evidence="1">Membrane</location>
    </subcellularLocation>
</comment>
<dbReference type="EMBL" id="LGTC01000001">
    <property type="protein sequence ID" value="KNY29825.1"/>
    <property type="molecule type" value="Genomic_DNA"/>
</dbReference>
<dbReference type="AlphaFoldDB" id="A0A0L6JW40"/>
<comment type="caution">
    <text evidence="7">The sequence shown here is derived from an EMBL/GenBank/DDBJ whole genome shotgun (WGS) entry which is preliminary data.</text>
</comment>
<evidence type="ECO:0000259" key="6">
    <source>
        <dbReference type="Pfam" id="PF06925"/>
    </source>
</evidence>
<reference evidence="8" key="1">
    <citation type="submission" date="2015-07" db="EMBL/GenBank/DDBJ databases">
        <title>Near-Complete Genome Sequence of the Cellulolytic Bacterium Bacteroides (Pseudobacteroides) cellulosolvens ATCC 35603.</title>
        <authorList>
            <person name="Dassa B."/>
            <person name="Utturkar S.M."/>
            <person name="Klingeman D.M."/>
            <person name="Hurt R.A."/>
            <person name="Keller M."/>
            <person name="Xu J."/>
            <person name="Reddy Y.H.K."/>
            <person name="Borovok I."/>
            <person name="Grinberg I.R."/>
            <person name="Lamed R."/>
            <person name="Zhivin O."/>
            <person name="Bayer E.A."/>
            <person name="Brown S.D."/>
        </authorList>
    </citation>
    <scope>NUCLEOTIDE SEQUENCE [LARGE SCALE GENOMIC DNA]</scope>
    <source>
        <strain evidence="8">DSM 2933</strain>
    </source>
</reference>
<evidence type="ECO:0000256" key="2">
    <source>
        <dbReference type="ARBA" id="ARBA00006962"/>
    </source>
</evidence>
<dbReference type="PANTHER" id="PTHR43025:SF3">
    <property type="entry name" value="MONOGALACTOSYLDIACYLGLYCEROL SYNTHASE 1, CHLOROPLASTIC"/>
    <property type="match status" value="1"/>
</dbReference>
<proteinExistence type="inferred from homology"/>
<dbReference type="InterPro" id="IPR009695">
    <property type="entry name" value="Diacylglyc_glucosyltr_N"/>
</dbReference>
<evidence type="ECO:0000256" key="4">
    <source>
        <dbReference type="ARBA" id="ARBA00022679"/>
    </source>
</evidence>
<dbReference type="PATRIC" id="fig|398512.5.peg.5344"/>
<dbReference type="GO" id="GO:0016020">
    <property type="term" value="C:membrane"/>
    <property type="evidence" value="ECO:0007669"/>
    <property type="project" value="UniProtKB-SubCell"/>
</dbReference>
<dbReference type="Gene3D" id="3.40.50.2000">
    <property type="entry name" value="Glycogen Phosphorylase B"/>
    <property type="match status" value="1"/>
</dbReference>
<keyword evidence="4" id="KW-0808">Transferase</keyword>
<organism evidence="7 8">
    <name type="scientific">Pseudobacteroides cellulosolvens ATCC 35603 = DSM 2933</name>
    <dbReference type="NCBI Taxonomy" id="398512"/>
    <lineage>
        <taxon>Bacteria</taxon>
        <taxon>Bacillati</taxon>
        <taxon>Bacillota</taxon>
        <taxon>Clostridia</taxon>
        <taxon>Eubacteriales</taxon>
        <taxon>Oscillospiraceae</taxon>
        <taxon>Pseudobacteroides</taxon>
    </lineage>
</organism>
<gene>
    <name evidence="7" type="ORF">Bccel_5102</name>
</gene>
<sequence length="405" mass="45400">MKILILTVSAGAGHIKAAESISEQIKLKYPDSNIMVVDTYRYISPLLDRVIVGGYMSILKLTPKIYGKYYSLSEPVGSSYNFGSILNRFLAIKLMDLINEFNPSVIACTNFIPLQILAMLHKKNKLKIPTISVITDYTTHSYWIHQYVSAYVVANDFIKAELENKGIPSDIIYPLGIPVGMNFYQSNDRHKLLLEYGLEDKPTILIMGGSLGFGDMQKTFLSLLKLERDIQIVVITGTNKKLLRHLEKCSKGSKKYIKIIGYTDKISDYMDMSDILITKPGGMTVSEALIKNIPLVLISPIPGQEERNAQFLSNIGAAARVIKKSDLNNVLNQVIDNPLRMCHMKEMAKFLSKPDATEKVASLLAEMSLAFKECQCQVQLNVPQNIITQSNNTLNMSSPDNQWSY</sequence>
<accession>A0A0L6JW40</accession>
<feature type="domain" description="Glycosyl transferase family 28 C-terminal" evidence="5">
    <location>
        <begin position="203"/>
        <end position="356"/>
    </location>
</feature>
<evidence type="ECO:0000313" key="8">
    <source>
        <dbReference type="Proteomes" id="UP000036923"/>
    </source>
</evidence>